<evidence type="ECO:0000256" key="1">
    <source>
        <dbReference type="ARBA" id="ARBA00001968"/>
    </source>
</evidence>
<dbReference type="Proteomes" id="UP001159363">
    <property type="component" value="Chromosome 3"/>
</dbReference>
<keyword evidence="2" id="KW-0479">Metal-binding</keyword>
<feature type="domain" description="DDE Tnp4" evidence="3">
    <location>
        <begin position="2"/>
        <end position="130"/>
    </location>
</feature>
<dbReference type="EMBL" id="JARBHB010000003">
    <property type="protein sequence ID" value="KAJ8890249.1"/>
    <property type="molecule type" value="Genomic_DNA"/>
</dbReference>
<sequence length="279" mass="31838">MAVVDAQYRLTYIDVGCNGRVGRLYTTHWNLGNYLCRRLNVCQEGVEKFPIFFFVADDAFAIRSYIMKPYPFRGLSFSESVFNYRVSRARRVKENSFGIVANKFLVLRKPILLELTKTERVVLAVCTLPNFLISRRGQRYIHAGSVYTGRTGGSIIPGEWHQEGNPESTWHLLQQTSRRQGGQSDRDELQMYLMSRQLLNMTSHNTGLSSYIVISFTTSSRDHFLEFPAIARDNRLSTIFEYSGLPGRSSVQLRVVDSSSPRVRVHVSTTSVNSQRAAF</sequence>
<keyword evidence="5" id="KW-1185">Reference proteome</keyword>
<name>A0ABQ9I0U7_9NEOP</name>
<comment type="caution">
    <text evidence="4">The sequence shown here is derived from an EMBL/GenBank/DDBJ whole genome shotgun (WGS) entry which is preliminary data.</text>
</comment>
<reference evidence="4 5" key="1">
    <citation type="submission" date="2023-02" db="EMBL/GenBank/DDBJ databases">
        <title>LHISI_Scaffold_Assembly.</title>
        <authorList>
            <person name="Stuart O.P."/>
            <person name="Cleave R."/>
            <person name="Magrath M.J.L."/>
            <person name="Mikheyev A.S."/>
        </authorList>
    </citation>
    <scope>NUCLEOTIDE SEQUENCE [LARGE SCALE GENOMIC DNA]</scope>
    <source>
        <strain evidence="4">Daus_M_001</strain>
        <tissue evidence="4">Leg muscle</tissue>
    </source>
</reference>
<comment type="cofactor">
    <cofactor evidence="1">
        <name>a divalent metal cation</name>
        <dbReference type="ChEBI" id="CHEBI:60240"/>
    </cofactor>
</comment>
<protein>
    <recommendedName>
        <fullName evidence="3">DDE Tnp4 domain-containing protein</fullName>
    </recommendedName>
</protein>
<evidence type="ECO:0000313" key="5">
    <source>
        <dbReference type="Proteomes" id="UP001159363"/>
    </source>
</evidence>
<gene>
    <name evidence="4" type="ORF">PR048_009757</name>
</gene>
<evidence type="ECO:0000313" key="4">
    <source>
        <dbReference type="EMBL" id="KAJ8890249.1"/>
    </source>
</evidence>
<proteinExistence type="predicted"/>
<evidence type="ECO:0000256" key="2">
    <source>
        <dbReference type="ARBA" id="ARBA00022723"/>
    </source>
</evidence>
<dbReference type="Pfam" id="PF13359">
    <property type="entry name" value="DDE_Tnp_4"/>
    <property type="match status" value="1"/>
</dbReference>
<dbReference type="InterPro" id="IPR027806">
    <property type="entry name" value="HARBI1_dom"/>
</dbReference>
<accession>A0ABQ9I0U7</accession>
<organism evidence="4 5">
    <name type="scientific">Dryococelus australis</name>
    <dbReference type="NCBI Taxonomy" id="614101"/>
    <lineage>
        <taxon>Eukaryota</taxon>
        <taxon>Metazoa</taxon>
        <taxon>Ecdysozoa</taxon>
        <taxon>Arthropoda</taxon>
        <taxon>Hexapoda</taxon>
        <taxon>Insecta</taxon>
        <taxon>Pterygota</taxon>
        <taxon>Neoptera</taxon>
        <taxon>Polyneoptera</taxon>
        <taxon>Phasmatodea</taxon>
        <taxon>Verophasmatodea</taxon>
        <taxon>Anareolatae</taxon>
        <taxon>Phasmatidae</taxon>
        <taxon>Eurycanthinae</taxon>
        <taxon>Dryococelus</taxon>
    </lineage>
</organism>
<evidence type="ECO:0000259" key="3">
    <source>
        <dbReference type="Pfam" id="PF13359"/>
    </source>
</evidence>